<dbReference type="RefSeq" id="WP_050061953.1">
    <property type="nucleotide sequence ID" value="NZ_JACHEK010000002.1"/>
</dbReference>
<dbReference type="InterPro" id="IPR008792">
    <property type="entry name" value="PQQD"/>
</dbReference>
<accession>A0A841JYG1</accession>
<dbReference type="InterPro" id="IPR041881">
    <property type="entry name" value="PqqD_sf"/>
</dbReference>
<dbReference type="EMBL" id="JACHEK010000002">
    <property type="protein sequence ID" value="MBB6143004.1"/>
    <property type="molecule type" value="Genomic_DNA"/>
</dbReference>
<dbReference type="AlphaFoldDB" id="A0A841JYG1"/>
<evidence type="ECO:0000313" key="1">
    <source>
        <dbReference type="EMBL" id="MBB6143004.1"/>
    </source>
</evidence>
<organism evidence="1 2">
    <name type="scientific">Silvibacterium bohemicum</name>
    <dbReference type="NCBI Taxonomy" id="1577686"/>
    <lineage>
        <taxon>Bacteria</taxon>
        <taxon>Pseudomonadati</taxon>
        <taxon>Acidobacteriota</taxon>
        <taxon>Terriglobia</taxon>
        <taxon>Terriglobales</taxon>
        <taxon>Acidobacteriaceae</taxon>
        <taxon>Silvibacterium</taxon>
    </lineage>
</organism>
<dbReference type="Pfam" id="PF05402">
    <property type="entry name" value="PqqD"/>
    <property type="match status" value="1"/>
</dbReference>
<reference evidence="1 2" key="1">
    <citation type="submission" date="2020-08" db="EMBL/GenBank/DDBJ databases">
        <title>Genomic Encyclopedia of Type Strains, Phase IV (KMG-IV): sequencing the most valuable type-strain genomes for metagenomic binning, comparative biology and taxonomic classification.</title>
        <authorList>
            <person name="Goeker M."/>
        </authorList>
    </citation>
    <scope>NUCLEOTIDE SEQUENCE [LARGE SCALE GENOMIC DNA]</scope>
    <source>
        <strain evidence="1 2">DSM 103733</strain>
    </source>
</reference>
<dbReference type="Proteomes" id="UP000538666">
    <property type="component" value="Unassembled WGS sequence"/>
</dbReference>
<sequence length="84" mass="9209">MLSLPSHLCTVVNQDGAAVLDVSRNQISTLNSTGGFVWERLQQGQTVEEIIRGLANESNTDLAIVERGVQAFLEQLKSERLLSI</sequence>
<name>A0A841JYG1_9BACT</name>
<keyword evidence="2" id="KW-1185">Reference proteome</keyword>
<comment type="caution">
    <text evidence="1">The sequence shown here is derived from an EMBL/GenBank/DDBJ whole genome shotgun (WGS) entry which is preliminary data.</text>
</comment>
<protein>
    <submittedName>
        <fullName evidence="1">6-phosphogluconate dehydrogenase (Decarboxylating)</fullName>
    </submittedName>
</protein>
<proteinExistence type="predicted"/>
<evidence type="ECO:0000313" key="2">
    <source>
        <dbReference type="Proteomes" id="UP000538666"/>
    </source>
</evidence>
<dbReference type="Gene3D" id="1.10.10.1150">
    <property type="entry name" value="Coenzyme PQQ synthesis protein D (PqqD)"/>
    <property type="match status" value="1"/>
</dbReference>
<gene>
    <name evidence="1" type="ORF">HNQ77_000948</name>
</gene>